<keyword evidence="9 12" id="KW-0501">Molybdenum cofactor biosynthesis</keyword>
<dbReference type="Pfam" id="PF04055">
    <property type="entry name" value="Radical_SAM"/>
    <property type="match status" value="1"/>
</dbReference>
<evidence type="ECO:0000256" key="10">
    <source>
        <dbReference type="ARBA" id="ARBA00023239"/>
    </source>
</evidence>
<feature type="binding site" evidence="12">
    <location>
        <position position="52"/>
    </location>
    <ligand>
        <name>GTP</name>
        <dbReference type="ChEBI" id="CHEBI:37565"/>
    </ligand>
</feature>
<feature type="binding site" evidence="12">
    <location>
        <position position="103"/>
    </location>
    <ligand>
        <name>GTP</name>
        <dbReference type="ChEBI" id="CHEBI:37565"/>
    </ligand>
</feature>
<keyword evidence="16" id="KW-1185">Reference proteome</keyword>
<dbReference type="GO" id="GO:0061798">
    <property type="term" value="F:GTP 3',8'-cyclase activity"/>
    <property type="evidence" value="ECO:0007669"/>
    <property type="project" value="UniProtKB-UniRule"/>
</dbReference>
<dbReference type="Proteomes" id="UP000060016">
    <property type="component" value="Chromosome"/>
</dbReference>
<dbReference type="GO" id="GO:0051539">
    <property type="term" value="F:4 iron, 4 sulfur cluster binding"/>
    <property type="evidence" value="ECO:0007669"/>
    <property type="project" value="UniProtKB-UniRule"/>
</dbReference>
<dbReference type="STRING" id="156976.AK829_04630"/>
<dbReference type="HAMAP" id="MF_01225_B">
    <property type="entry name" value="MoaA_B"/>
    <property type="match status" value="1"/>
</dbReference>
<feature type="binding site" evidence="12">
    <location>
        <begin position="304"/>
        <end position="306"/>
    </location>
    <ligand>
        <name>GTP</name>
        <dbReference type="ChEBI" id="CHEBI:37565"/>
    </ligand>
</feature>
<feature type="binding site" evidence="12">
    <location>
        <position position="162"/>
    </location>
    <ligand>
        <name>S-adenosyl-L-methionine</name>
        <dbReference type="ChEBI" id="CHEBI:59789"/>
    </ligand>
</feature>
<accession>A0A0K1REM9</accession>
<comment type="similarity">
    <text evidence="12">Belongs to the radical SAM superfamily. MoaA family.</text>
</comment>
<feature type="binding site" evidence="12">
    <location>
        <position position="233"/>
    </location>
    <ligand>
        <name>S-adenosyl-L-methionine</name>
        <dbReference type="ChEBI" id="CHEBI:59789"/>
    </ligand>
</feature>
<dbReference type="Pfam" id="PF06463">
    <property type="entry name" value="Mob_synth_C"/>
    <property type="match status" value="1"/>
</dbReference>
<dbReference type="PROSITE" id="PS51918">
    <property type="entry name" value="RADICAL_SAM"/>
    <property type="match status" value="1"/>
</dbReference>
<dbReference type="EMBL" id="CP012342">
    <property type="protein sequence ID" value="AKV59848.1"/>
    <property type="molecule type" value="Genomic_DNA"/>
</dbReference>
<dbReference type="CDD" id="cd21117">
    <property type="entry name" value="Twitch_MoaA"/>
    <property type="match status" value="1"/>
</dbReference>
<dbReference type="InterPro" id="IPR040064">
    <property type="entry name" value="MoaA-like"/>
</dbReference>
<dbReference type="GO" id="GO:0005525">
    <property type="term" value="F:GTP binding"/>
    <property type="evidence" value="ECO:0007669"/>
    <property type="project" value="UniProtKB-UniRule"/>
</dbReference>
<feature type="binding site" evidence="12">
    <location>
        <position position="59"/>
    </location>
    <ligand>
        <name>[4Fe-4S] cluster</name>
        <dbReference type="ChEBI" id="CHEBI:49883"/>
        <label>1</label>
        <note>4Fe-4S-S-AdoMet</note>
    </ligand>
</feature>
<evidence type="ECO:0000313" key="16">
    <source>
        <dbReference type="Proteomes" id="UP000060016"/>
    </source>
</evidence>
<evidence type="ECO:0000256" key="5">
    <source>
        <dbReference type="ARBA" id="ARBA00022741"/>
    </source>
</evidence>
<dbReference type="InterPro" id="IPR010505">
    <property type="entry name" value="MoaA_twitch"/>
</dbReference>
<comment type="subunit">
    <text evidence="12">Monomer and homodimer.</text>
</comment>
<dbReference type="SUPFAM" id="SSF102114">
    <property type="entry name" value="Radical SAM enzymes"/>
    <property type="match status" value="1"/>
</dbReference>
<feature type="binding site" evidence="12">
    <location>
        <position position="107"/>
    </location>
    <ligand>
        <name>S-adenosyl-L-methionine</name>
        <dbReference type="ChEBI" id="CHEBI:59789"/>
    </ligand>
</feature>
<evidence type="ECO:0000256" key="7">
    <source>
        <dbReference type="ARBA" id="ARBA00023014"/>
    </source>
</evidence>
<evidence type="ECO:0000256" key="3">
    <source>
        <dbReference type="ARBA" id="ARBA00022691"/>
    </source>
</evidence>
<evidence type="ECO:0000256" key="13">
    <source>
        <dbReference type="SAM" id="MobiDB-lite"/>
    </source>
</evidence>
<evidence type="ECO:0000256" key="9">
    <source>
        <dbReference type="ARBA" id="ARBA00023150"/>
    </source>
</evidence>
<protein>
    <recommendedName>
        <fullName evidence="1 12">GTP 3',8-cyclase</fullName>
        <ecNumber evidence="1 12">4.1.99.22</ecNumber>
    </recommendedName>
    <alternativeName>
        <fullName evidence="12">Molybdenum cofactor biosynthesis protein A</fullName>
    </alternativeName>
</protein>
<dbReference type="InterPro" id="IPR006638">
    <property type="entry name" value="Elp3/MiaA/NifB-like_rSAM"/>
</dbReference>
<dbReference type="KEGG" id="crie:AK829_04630"/>
<dbReference type="InterPro" id="IPR000385">
    <property type="entry name" value="MoaA_NifB_PqqE_Fe-S-bd_CS"/>
</dbReference>
<dbReference type="PANTHER" id="PTHR22960:SF0">
    <property type="entry name" value="MOLYBDENUM COFACTOR BIOSYNTHESIS PROTEIN 1"/>
    <property type="match status" value="1"/>
</dbReference>
<comment type="cofactor">
    <cofactor evidence="12">
        <name>[4Fe-4S] cluster</name>
        <dbReference type="ChEBI" id="CHEBI:49883"/>
    </cofactor>
    <text evidence="12">Binds 2 [4Fe-4S] clusters. Binds 1 [4Fe-4S] cluster coordinated with 3 cysteines and an exchangeable S-adenosyl-L-methionine and 1 [4Fe-4S] cluster coordinated with 3 cysteines and the GTP-derived substrate.</text>
</comment>
<dbReference type="SFLD" id="SFLDG01067">
    <property type="entry name" value="SPASM/twitch_domain_containing"/>
    <property type="match status" value="1"/>
</dbReference>
<dbReference type="InterPro" id="IPR007197">
    <property type="entry name" value="rSAM"/>
</dbReference>
<dbReference type="EC" id="4.1.99.22" evidence="1 12"/>
<gene>
    <name evidence="12" type="primary">moaA</name>
    <name evidence="15" type="ORF">AK829_04630</name>
</gene>
<evidence type="ECO:0000256" key="1">
    <source>
        <dbReference type="ARBA" id="ARBA00012167"/>
    </source>
</evidence>
<feature type="binding site" evidence="12">
    <location>
        <position position="63"/>
    </location>
    <ligand>
        <name>[4Fe-4S] cluster</name>
        <dbReference type="ChEBI" id="CHEBI:49883"/>
        <label>1</label>
        <note>4Fe-4S-S-AdoMet</note>
    </ligand>
</feature>
<evidence type="ECO:0000256" key="2">
    <source>
        <dbReference type="ARBA" id="ARBA00022485"/>
    </source>
</evidence>
<feature type="binding site" evidence="12">
    <location>
        <position position="138"/>
    </location>
    <ligand>
        <name>GTP</name>
        <dbReference type="ChEBI" id="CHEBI:37565"/>
    </ligand>
</feature>
<keyword evidence="2 12" id="KW-0004">4Fe-4S</keyword>
<keyword evidence="8 12" id="KW-0342">GTP-binding</keyword>
<dbReference type="InterPro" id="IPR050105">
    <property type="entry name" value="MoCo_biosynth_MoaA/MoaC"/>
</dbReference>
<feature type="binding site" evidence="12">
    <location>
        <position position="199"/>
    </location>
    <ligand>
        <name>GTP</name>
        <dbReference type="ChEBI" id="CHEBI:37565"/>
    </ligand>
</feature>
<feature type="domain" description="Radical SAM core" evidence="14">
    <location>
        <begin position="43"/>
        <end position="269"/>
    </location>
</feature>
<keyword evidence="7 12" id="KW-0411">Iron-sulfur</keyword>
<evidence type="ECO:0000256" key="8">
    <source>
        <dbReference type="ARBA" id="ARBA00023134"/>
    </source>
</evidence>
<dbReference type="SFLD" id="SFLDG01383">
    <property type="entry name" value="cyclic_pyranopterin_phosphate"/>
    <property type="match status" value="1"/>
</dbReference>
<keyword evidence="10 12" id="KW-0456">Lyase</keyword>
<dbReference type="GO" id="GO:0006777">
    <property type="term" value="P:Mo-molybdopterin cofactor biosynthetic process"/>
    <property type="evidence" value="ECO:0007669"/>
    <property type="project" value="UniProtKB-UniRule"/>
</dbReference>
<feature type="binding site" evidence="12">
    <location>
        <position position="302"/>
    </location>
    <ligand>
        <name>[4Fe-4S] cluster</name>
        <dbReference type="ChEBI" id="CHEBI:49883"/>
        <label>2</label>
        <note>4Fe-4S-substrate</note>
    </ligand>
</feature>
<feature type="binding site" evidence="12">
    <location>
        <position position="299"/>
    </location>
    <ligand>
        <name>[4Fe-4S] cluster</name>
        <dbReference type="ChEBI" id="CHEBI:49883"/>
        <label>2</label>
        <note>4Fe-4S-substrate</note>
    </ligand>
</feature>
<dbReference type="PATRIC" id="fig|156976.3.peg.919"/>
<evidence type="ECO:0000256" key="6">
    <source>
        <dbReference type="ARBA" id="ARBA00023004"/>
    </source>
</evidence>
<dbReference type="GO" id="GO:0046872">
    <property type="term" value="F:metal ion binding"/>
    <property type="evidence" value="ECO:0007669"/>
    <property type="project" value="UniProtKB-KW"/>
</dbReference>
<dbReference type="Gene3D" id="3.20.20.70">
    <property type="entry name" value="Aldolase class I"/>
    <property type="match status" value="1"/>
</dbReference>
<name>A0A0K1REM9_9CORY</name>
<evidence type="ECO:0000259" key="14">
    <source>
        <dbReference type="PROSITE" id="PS51918"/>
    </source>
</evidence>
<comment type="function">
    <text evidence="12">Catalyzes the cyclization of GTP to (8S)-3',8-cyclo-7,8-dihydroguanosine 5'-triphosphate.</text>
</comment>
<dbReference type="InterPro" id="IPR013785">
    <property type="entry name" value="Aldolase_TIM"/>
</dbReference>
<feature type="compositionally biased region" description="Pro residues" evidence="13">
    <location>
        <begin position="11"/>
        <end position="35"/>
    </location>
</feature>
<keyword evidence="3 12" id="KW-0949">S-adenosyl-L-methionine</keyword>
<dbReference type="InterPro" id="IPR013483">
    <property type="entry name" value="MoaA"/>
</dbReference>
<comment type="catalytic activity">
    <reaction evidence="11 12">
        <text>GTP + AH2 + S-adenosyl-L-methionine = (8S)-3',8-cyclo-7,8-dihydroguanosine 5'-triphosphate + 5'-deoxyadenosine + L-methionine + A + H(+)</text>
        <dbReference type="Rhea" id="RHEA:49576"/>
        <dbReference type="ChEBI" id="CHEBI:13193"/>
        <dbReference type="ChEBI" id="CHEBI:15378"/>
        <dbReference type="ChEBI" id="CHEBI:17319"/>
        <dbReference type="ChEBI" id="CHEBI:17499"/>
        <dbReference type="ChEBI" id="CHEBI:37565"/>
        <dbReference type="ChEBI" id="CHEBI:57844"/>
        <dbReference type="ChEBI" id="CHEBI:59789"/>
        <dbReference type="ChEBI" id="CHEBI:131766"/>
        <dbReference type="EC" id="4.1.99.22"/>
    </reaction>
</comment>
<feature type="binding site" evidence="12">
    <location>
        <position position="316"/>
    </location>
    <ligand>
        <name>[4Fe-4S] cluster</name>
        <dbReference type="ChEBI" id="CHEBI:49883"/>
        <label>2</label>
        <note>4Fe-4S-substrate</note>
    </ligand>
</feature>
<evidence type="ECO:0000256" key="11">
    <source>
        <dbReference type="ARBA" id="ARBA00048697"/>
    </source>
</evidence>
<dbReference type="SFLD" id="SFLDS00029">
    <property type="entry name" value="Radical_SAM"/>
    <property type="match status" value="1"/>
</dbReference>
<dbReference type="UniPathway" id="UPA00344"/>
<dbReference type="SMART" id="SM00729">
    <property type="entry name" value="Elp3"/>
    <property type="match status" value="1"/>
</dbReference>
<dbReference type="GO" id="GO:1904047">
    <property type="term" value="F:S-adenosyl-L-methionine binding"/>
    <property type="evidence" value="ECO:0007669"/>
    <property type="project" value="UniProtKB-UniRule"/>
</dbReference>
<dbReference type="InterPro" id="IPR058240">
    <property type="entry name" value="rSAM_sf"/>
</dbReference>
<proteinExistence type="inferred from homology"/>
<dbReference type="SFLD" id="SFLDG01386">
    <property type="entry name" value="main_SPASM_domain-containing"/>
    <property type="match status" value="1"/>
</dbReference>
<organism evidence="15 16">
    <name type="scientific">Corynebacterium riegelii</name>
    <dbReference type="NCBI Taxonomy" id="156976"/>
    <lineage>
        <taxon>Bacteria</taxon>
        <taxon>Bacillati</taxon>
        <taxon>Actinomycetota</taxon>
        <taxon>Actinomycetes</taxon>
        <taxon>Mycobacteriales</taxon>
        <taxon>Corynebacteriaceae</taxon>
        <taxon>Corynebacterium</taxon>
    </lineage>
</organism>
<evidence type="ECO:0000256" key="4">
    <source>
        <dbReference type="ARBA" id="ARBA00022723"/>
    </source>
</evidence>
<dbReference type="PROSITE" id="PS01305">
    <property type="entry name" value="MOAA_NIFB_PQQE"/>
    <property type="match status" value="1"/>
</dbReference>
<keyword evidence="5 12" id="KW-0547">Nucleotide-binding</keyword>
<sequence length="374" mass="40595">MGRTMARPVSLPTPVPARRPSPVAPTPAQLPPPQEGPRTLVDTFGRVARDLRVSLTDRCNLRCTYCMPAEGLEWMPTELALTDEETIRLIRIAVEDLGIRQVRFTGGEPLLRKSLEKIVAATKAMRTDEGASPMTALTTNAVGLDKRALALKEAGLDRINISLDTTSPKLYAELTRRDRIQDVFSGIDAALEVGLHPVKVNAVVMPGVNDNAITDLATFALDKGLQLRFIEQMPLGPREHWKRGDMVTAEEILGKLRESFTLRPAATPRGSAPAALWDVTDGTRSGQIGIIASVTHPFCGACDRTRLTTDGAVRSCLFSAQADEISLRDAMRTGATDTELADLWAAAMWAKKPGHGIDDPGFLQPERLMSEIGG</sequence>
<dbReference type="GO" id="GO:0061799">
    <property type="term" value="F:cyclic pyranopterin monophosphate synthase activity"/>
    <property type="evidence" value="ECO:0007669"/>
    <property type="project" value="TreeGrafter"/>
</dbReference>
<dbReference type="PANTHER" id="PTHR22960">
    <property type="entry name" value="MOLYBDOPTERIN COFACTOR SYNTHESIS PROTEIN A"/>
    <property type="match status" value="1"/>
</dbReference>
<dbReference type="NCBIfam" id="TIGR02666">
    <property type="entry name" value="moaA"/>
    <property type="match status" value="1"/>
</dbReference>
<feature type="region of interest" description="Disordered" evidence="13">
    <location>
        <begin position="1"/>
        <end position="40"/>
    </location>
</feature>
<keyword evidence="4 12" id="KW-0479">Metal-binding</keyword>
<evidence type="ECO:0000256" key="12">
    <source>
        <dbReference type="HAMAP-Rule" id="MF_01225"/>
    </source>
</evidence>
<dbReference type="CDD" id="cd01335">
    <property type="entry name" value="Radical_SAM"/>
    <property type="match status" value="1"/>
</dbReference>
<feature type="binding site" evidence="12">
    <location>
        <position position="65"/>
    </location>
    <ligand>
        <name>S-adenosyl-L-methionine</name>
        <dbReference type="ChEBI" id="CHEBI:59789"/>
    </ligand>
</feature>
<dbReference type="AlphaFoldDB" id="A0A0K1REM9"/>
<keyword evidence="6 12" id="KW-0408">Iron</keyword>
<feature type="binding site" evidence="12">
    <location>
        <position position="66"/>
    </location>
    <ligand>
        <name>[4Fe-4S] cluster</name>
        <dbReference type="ChEBI" id="CHEBI:49883"/>
        <label>1</label>
        <note>4Fe-4S-S-AdoMet</note>
    </ligand>
</feature>
<evidence type="ECO:0000313" key="15">
    <source>
        <dbReference type="EMBL" id="AKV59848.1"/>
    </source>
</evidence>
<reference evidence="15 16" key="1">
    <citation type="submission" date="2015-08" db="EMBL/GenBank/DDBJ databases">
        <authorList>
            <person name="Babu N.S."/>
            <person name="Beckwith C.J."/>
            <person name="Beseler K.G."/>
            <person name="Brison A."/>
            <person name="Carone J.V."/>
            <person name="Caskin T.P."/>
            <person name="Diamond M."/>
            <person name="Durham M.E."/>
            <person name="Foxe J.M."/>
            <person name="Go M."/>
            <person name="Henderson B.A."/>
            <person name="Jones I.B."/>
            <person name="McGettigan J.A."/>
            <person name="Micheletti S.J."/>
            <person name="Nasrallah M.E."/>
            <person name="Ortiz D."/>
            <person name="Piller C.R."/>
            <person name="Privatt S.R."/>
            <person name="Schneider S.L."/>
            <person name="Sharp S."/>
            <person name="Smith T.C."/>
            <person name="Stanton J.D."/>
            <person name="Ullery H.E."/>
            <person name="Wilson R.J."/>
            <person name="Serrano M.G."/>
            <person name="Buck G."/>
            <person name="Lee V."/>
            <person name="Wang Y."/>
            <person name="Carvalho R."/>
            <person name="Voegtly L."/>
            <person name="Shi R."/>
            <person name="Duckworth R."/>
            <person name="Johnson A."/>
            <person name="Loviza R."/>
            <person name="Walstead R."/>
            <person name="Shah Z."/>
            <person name="Kiflezghi M."/>
            <person name="Wade K."/>
            <person name="Ball S.L."/>
            <person name="Bradley K.W."/>
            <person name="Asai D.J."/>
            <person name="Bowman C.A."/>
            <person name="Russell D.A."/>
            <person name="Pope W.H."/>
            <person name="Jacobs-Sera D."/>
            <person name="Hendrix R.W."/>
            <person name="Hatfull G.F."/>
        </authorList>
    </citation>
    <scope>NUCLEOTIDE SEQUENCE [LARGE SCALE GENOMIC DNA]</scope>
    <source>
        <strain evidence="15 16">PUDD_83A45</strain>
    </source>
</reference>
<comment type="pathway">
    <text evidence="12">Cofactor biosynthesis; molybdopterin biosynthesis.</text>
</comment>